<keyword evidence="8" id="KW-1185">Reference proteome</keyword>
<dbReference type="PIRSF" id="PIRSF002741">
    <property type="entry name" value="MppA"/>
    <property type="match status" value="1"/>
</dbReference>
<dbReference type="PROSITE" id="PS51257">
    <property type="entry name" value="PROKAR_LIPOPROTEIN"/>
    <property type="match status" value="1"/>
</dbReference>
<evidence type="ECO:0000259" key="6">
    <source>
        <dbReference type="Pfam" id="PF00496"/>
    </source>
</evidence>
<keyword evidence="3" id="KW-0813">Transport</keyword>
<dbReference type="SUPFAM" id="SSF53850">
    <property type="entry name" value="Periplasmic binding protein-like II"/>
    <property type="match status" value="1"/>
</dbReference>
<dbReference type="RefSeq" id="WP_345391300.1">
    <property type="nucleotide sequence ID" value="NZ_BAABHG010000004.1"/>
</dbReference>
<organism evidence="7 8">
    <name type="scientific">Amycolatopsis samaneae</name>
    <dbReference type="NCBI Taxonomy" id="664691"/>
    <lineage>
        <taxon>Bacteria</taxon>
        <taxon>Bacillati</taxon>
        <taxon>Actinomycetota</taxon>
        <taxon>Actinomycetes</taxon>
        <taxon>Pseudonocardiales</taxon>
        <taxon>Pseudonocardiaceae</taxon>
        <taxon>Amycolatopsis</taxon>
    </lineage>
</organism>
<dbReference type="Gene3D" id="3.40.190.10">
    <property type="entry name" value="Periplasmic binding protein-like II"/>
    <property type="match status" value="1"/>
</dbReference>
<dbReference type="Pfam" id="PF00496">
    <property type="entry name" value="SBP_bac_5"/>
    <property type="match status" value="1"/>
</dbReference>
<comment type="subcellular location">
    <subcellularLocation>
        <location evidence="1">Cell envelope</location>
    </subcellularLocation>
</comment>
<name>A0ABW5GMG9_9PSEU</name>
<feature type="domain" description="Solute-binding protein family 5" evidence="6">
    <location>
        <begin position="81"/>
        <end position="431"/>
    </location>
</feature>
<gene>
    <name evidence="7" type="ORF">ACFSYJ_25605</name>
</gene>
<dbReference type="PANTHER" id="PTHR30290:SF10">
    <property type="entry name" value="PERIPLASMIC OLIGOPEPTIDE-BINDING PROTEIN-RELATED"/>
    <property type="match status" value="1"/>
</dbReference>
<feature type="chain" id="PRO_5045143901" evidence="5">
    <location>
        <begin position="18"/>
        <end position="529"/>
    </location>
</feature>
<comment type="similarity">
    <text evidence="2">Belongs to the bacterial solute-binding protein 5 family.</text>
</comment>
<reference evidence="8" key="1">
    <citation type="journal article" date="2019" name="Int. J. Syst. Evol. Microbiol.">
        <title>The Global Catalogue of Microorganisms (GCM) 10K type strain sequencing project: providing services to taxonomists for standard genome sequencing and annotation.</title>
        <authorList>
            <consortium name="The Broad Institute Genomics Platform"/>
            <consortium name="The Broad Institute Genome Sequencing Center for Infectious Disease"/>
            <person name="Wu L."/>
            <person name="Ma J."/>
        </authorList>
    </citation>
    <scope>NUCLEOTIDE SEQUENCE [LARGE SCALE GENOMIC DNA]</scope>
    <source>
        <strain evidence="8">CGMCC 4.7643</strain>
    </source>
</reference>
<dbReference type="InterPro" id="IPR030678">
    <property type="entry name" value="Peptide/Ni-bd"/>
</dbReference>
<feature type="signal peptide" evidence="5">
    <location>
        <begin position="1"/>
        <end position="17"/>
    </location>
</feature>
<evidence type="ECO:0000256" key="3">
    <source>
        <dbReference type="ARBA" id="ARBA00022448"/>
    </source>
</evidence>
<dbReference type="EMBL" id="JBHUKU010000014">
    <property type="protein sequence ID" value="MFD2462008.1"/>
    <property type="molecule type" value="Genomic_DNA"/>
</dbReference>
<comment type="caution">
    <text evidence="7">The sequence shown here is derived from an EMBL/GenBank/DDBJ whole genome shotgun (WGS) entry which is preliminary data.</text>
</comment>
<protein>
    <submittedName>
        <fullName evidence="7">ABC transporter substrate-binding protein</fullName>
    </submittedName>
</protein>
<proteinExistence type="inferred from homology"/>
<evidence type="ECO:0000313" key="8">
    <source>
        <dbReference type="Proteomes" id="UP001597419"/>
    </source>
</evidence>
<evidence type="ECO:0000256" key="1">
    <source>
        <dbReference type="ARBA" id="ARBA00004196"/>
    </source>
</evidence>
<sequence>MKSVRITAALCAVLAVGATGCGPGRAGSAANRELADGRTFTMSVPSDPGTLDPALTAMSIARGIGRFLYGQLVGVTADGTMVPQLAEKWEASTTKATFTLRPGITCADGAPLTAGDVAANISFVGDPKNRSPLAGVQVPPGTTAAADEAARTVTVTSGAPDAFLLMNIGTLAIVCGEGMRDRRVLAKGGQGTGMFTVAEIVPGDHYTFVRRGDYAWGPGDWPRTQPGLPDKVVIRVIPNETTAANLVLSGQLNATAVLGADRLRLSARKLAHGDVLLPVGQLWFNQSDGHPGQDRAVRRALVQALDLAQLGKVLTNSTGKPSRGMVTAMPRPCPGDPVGANLPKHDPAAAAAALDAAGWVVGPDGVRARNGKPLAVGLLQPTTLGQGGRAAAELIQRTWQKIGVRADIRTGDGPTVNQVLLGTGAWDVSMAPVAFGLPSNAVPFVSGPTPPQGTNLAHLKNDGYTAAAKQAAALSGPSSCEYWDKAEASLVQAVDVVPYYDSVVPYFLNGAKVTVDYGVDPFSIRMFAG</sequence>
<evidence type="ECO:0000256" key="4">
    <source>
        <dbReference type="ARBA" id="ARBA00022729"/>
    </source>
</evidence>
<dbReference type="PANTHER" id="PTHR30290">
    <property type="entry name" value="PERIPLASMIC BINDING COMPONENT OF ABC TRANSPORTER"/>
    <property type="match status" value="1"/>
</dbReference>
<dbReference type="InterPro" id="IPR039424">
    <property type="entry name" value="SBP_5"/>
</dbReference>
<evidence type="ECO:0000256" key="2">
    <source>
        <dbReference type="ARBA" id="ARBA00005695"/>
    </source>
</evidence>
<dbReference type="Gene3D" id="3.10.105.10">
    <property type="entry name" value="Dipeptide-binding Protein, Domain 3"/>
    <property type="match status" value="1"/>
</dbReference>
<evidence type="ECO:0000313" key="7">
    <source>
        <dbReference type="EMBL" id="MFD2462008.1"/>
    </source>
</evidence>
<dbReference type="Proteomes" id="UP001597419">
    <property type="component" value="Unassembled WGS sequence"/>
</dbReference>
<accession>A0ABW5GMG9</accession>
<dbReference type="InterPro" id="IPR000914">
    <property type="entry name" value="SBP_5_dom"/>
</dbReference>
<dbReference type="CDD" id="cd00995">
    <property type="entry name" value="PBP2_NikA_DppA_OppA_like"/>
    <property type="match status" value="1"/>
</dbReference>
<evidence type="ECO:0000256" key="5">
    <source>
        <dbReference type="SAM" id="SignalP"/>
    </source>
</evidence>
<keyword evidence="4 5" id="KW-0732">Signal</keyword>